<dbReference type="GO" id="GO:0006508">
    <property type="term" value="P:proteolysis"/>
    <property type="evidence" value="ECO:0007669"/>
    <property type="project" value="InterPro"/>
</dbReference>
<dbReference type="eggNOG" id="COG0616">
    <property type="taxonomic scope" value="Bacteria"/>
</dbReference>
<protein>
    <submittedName>
        <fullName evidence="3">Signal peptide peptidase SppA, 36K type</fullName>
        <ecNumber evidence="3">3.4.21.-</ecNumber>
    </submittedName>
</protein>
<comment type="similarity">
    <text evidence="1">Belongs to the peptidase S49 family.</text>
</comment>
<name>A0A097AQ61_THEKI</name>
<accession>A0A097AQ61</accession>
<proteinExistence type="inferred from homology"/>
<keyword evidence="3" id="KW-0378">Hydrolase</keyword>
<dbReference type="InterPro" id="IPR002142">
    <property type="entry name" value="Peptidase_S49"/>
</dbReference>
<dbReference type="HOGENOM" id="CLU_2304706_0_0_9"/>
<evidence type="ECO:0000256" key="1">
    <source>
        <dbReference type="ARBA" id="ARBA00008683"/>
    </source>
</evidence>
<dbReference type="AlphaFoldDB" id="A0A097AQ61"/>
<feature type="domain" description="Peptidase S49" evidence="2">
    <location>
        <begin position="1"/>
        <end position="45"/>
    </location>
</feature>
<reference evidence="4" key="1">
    <citation type="journal article" date="2015" name="Genome Announc.">
        <title>Whole-Genome Sequences of 80 Environmental and Clinical Isolates of Burkholderia pseudomallei.</title>
        <authorList>
            <person name="Johnson S.L."/>
            <person name="Baker A.L."/>
            <person name="Chain P.S."/>
            <person name="Currie B.J."/>
            <person name="Daligault H.E."/>
            <person name="Davenport K.W."/>
            <person name="Davis C.B."/>
            <person name="Inglis T.J."/>
            <person name="Kaestli M."/>
            <person name="Koren S."/>
            <person name="Mayo M."/>
            <person name="Merritt A.J."/>
            <person name="Price E.P."/>
            <person name="Sarovich D.S."/>
            <person name="Warner J."/>
            <person name="Rosovitz M.J."/>
        </authorList>
    </citation>
    <scope>NUCLEOTIDE SEQUENCE [LARGE SCALE GENOMIC DNA]</scope>
    <source>
        <strain evidence="4">DSM 2030</strain>
    </source>
</reference>
<dbReference type="Pfam" id="PF01343">
    <property type="entry name" value="Peptidase_S49"/>
    <property type="match status" value="1"/>
</dbReference>
<sequence>MPIDKVKELADGRIFTGRQALKIGLVDKLGDFYDAVDIAAEEAGIKDKPVLKYYTTPNPFSVLFGSGTKSNLEGMGLEILRLLCIPHKYIQLLAEVVLHN</sequence>
<dbReference type="STRING" id="2325.TKV_c07720"/>
<dbReference type="GO" id="GO:0008233">
    <property type="term" value="F:peptidase activity"/>
    <property type="evidence" value="ECO:0007669"/>
    <property type="project" value="InterPro"/>
</dbReference>
<evidence type="ECO:0000313" key="4">
    <source>
        <dbReference type="Proteomes" id="UP000029669"/>
    </source>
</evidence>
<gene>
    <name evidence="3" type="ORF">TKV_c07720</name>
</gene>
<dbReference type="EC" id="3.4.21.-" evidence="3"/>
<dbReference type="PANTHER" id="PTHR42987">
    <property type="entry name" value="PEPTIDASE S49"/>
    <property type="match status" value="1"/>
</dbReference>
<evidence type="ECO:0000313" key="3">
    <source>
        <dbReference type="EMBL" id="AIS51955.1"/>
    </source>
</evidence>
<dbReference type="InterPro" id="IPR029045">
    <property type="entry name" value="ClpP/crotonase-like_dom_sf"/>
</dbReference>
<keyword evidence="4" id="KW-1185">Reference proteome</keyword>
<dbReference type="KEGG" id="tki:TKV_c07720"/>
<evidence type="ECO:0000259" key="2">
    <source>
        <dbReference type="Pfam" id="PF01343"/>
    </source>
</evidence>
<dbReference type="Gene3D" id="3.90.226.10">
    <property type="entry name" value="2-enoyl-CoA Hydratase, Chain A, domain 1"/>
    <property type="match status" value="1"/>
</dbReference>
<dbReference type="Proteomes" id="UP000029669">
    <property type="component" value="Chromosome"/>
</dbReference>
<dbReference type="PANTHER" id="PTHR42987:SF7">
    <property type="entry name" value="SIGNAL PEPTIDE PEPTIDASE SPPA-RELATED"/>
    <property type="match status" value="1"/>
</dbReference>
<dbReference type="EMBL" id="CP009170">
    <property type="protein sequence ID" value="AIS51955.1"/>
    <property type="molecule type" value="Genomic_DNA"/>
</dbReference>
<organism evidence="3 4">
    <name type="scientific">Thermoanaerobacter kivui</name>
    <name type="common">Acetogenium kivui</name>
    <dbReference type="NCBI Taxonomy" id="2325"/>
    <lineage>
        <taxon>Bacteria</taxon>
        <taxon>Bacillati</taxon>
        <taxon>Bacillota</taxon>
        <taxon>Clostridia</taxon>
        <taxon>Thermoanaerobacterales</taxon>
        <taxon>Thermoanaerobacteraceae</taxon>
        <taxon>Thermoanaerobacter</taxon>
    </lineage>
</organism>
<dbReference type="SUPFAM" id="SSF52096">
    <property type="entry name" value="ClpP/crotonase"/>
    <property type="match status" value="1"/>
</dbReference>